<evidence type="ECO:0000313" key="2">
    <source>
        <dbReference type="WBParaSite" id="Gr19_v10_g8141.t1"/>
    </source>
</evidence>
<keyword evidence="1" id="KW-1185">Reference proteome</keyword>
<proteinExistence type="predicted"/>
<evidence type="ECO:0000313" key="1">
    <source>
        <dbReference type="Proteomes" id="UP000887572"/>
    </source>
</evidence>
<dbReference type="Proteomes" id="UP000887572">
    <property type="component" value="Unplaced"/>
</dbReference>
<protein>
    <submittedName>
        <fullName evidence="2">Uncharacterized protein</fullName>
    </submittedName>
</protein>
<dbReference type="AlphaFoldDB" id="A0A914I809"/>
<sequence length="240" mass="27584">MRSFEQAVCGQFRQIDAKFGQITNQLRIQDTVDRVRELDSSIKELENIRESDTFQMHEKLFEVDGEVEKMNLRIASFERLSRVQFGKIIERMKSEVSKITENLDALQGRVILLEFEQEESSPQWMEDGHSQEHEQLPGEQNNAVNTDGGEECRIMVSDPFLGGISPLEGYDGNPTISFARWVAKLEDMLSLYPQLTEPQKLSRLRILLKGQARAEFDAMDTPPTDLSEVGQWGYFGKLHR</sequence>
<accession>A0A914I809</accession>
<name>A0A914I809_GLORO</name>
<dbReference type="WBParaSite" id="Gr19_v10_g8141.t1">
    <property type="protein sequence ID" value="Gr19_v10_g8141.t1"/>
    <property type="gene ID" value="Gr19_v10_g8141"/>
</dbReference>
<organism evidence="1 2">
    <name type="scientific">Globodera rostochiensis</name>
    <name type="common">Golden nematode worm</name>
    <name type="synonym">Heterodera rostochiensis</name>
    <dbReference type="NCBI Taxonomy" id="31243"/>
    <lineage>
        <taxon>Eukaryota</taxon>
        <taxon>Metazoa</taxon>
        <taxon>Ecdysozoa</taxon>
        <taxon>Nematoda</taxon>
        <taxon>Chromadorea</taxon>
        <taxon>Rhabditida</taxon>
        <taxon>Tylenchina</taxon>
        <taxon>Tylenchomorpha</taxon>
        <taxon>Tylenchoidea</taxon>
        <taxon>Heteroderidae</taxon>
        <taxon>Heteroderinae</taxon>
        <taxon>Globodera</taxon>
    </lineage>
</organism>
<reference evidence="2" key="1">
    <citation type="submission" date="2022-11" db="UniProtKB">
        <authorList>
            <consortium name="WormBaseParasite"/>
        </authorList>
    </citation>
    <scope>IDENTIFICATION</scope>
</reference>